<protein>
    <submittedName>
        <fullName evidence="3">Glycoside hydrolase family 71 protein</fullName>
    </submittedName>
</protein>
<proteinExistence type="predicted"/>
<dbReference type="CDD" id="cd11577">
    <property type="entry name" value="GH71"/>
    <property type="match status" value="1"/>
</dbReference>
<evidence type="ECO:0000313" key="3">
    <source>
        <dbReference type="EMBL" id="KAK3309363.1"/>
    </source>
</evidence>
<sequence>MMLLSSAVLGLLATAGLAAATPLASASSLESRAASGDRLVFCHFMIGIVGDRTSAADYDDDMRRAKDAGIDAFALNIGVDGYTDQQLDYAYQSAANNGMKVFISFDFNWYSPGDAGAVGRKIAQYGSRPAQLLVDGRVFASSFAGDGLDVNAVRAAAGTNVYFVPNFHPGQTTNIASLDGAFNWMAWPSDGNNKAPKPGRSVSVEDGDNAYLNWLGGKTYMAPISPWFFTHFGPEVSFSKNWVFPGGSLIFDRWNQVLQKGFNMVEIITWNDYGESHYVGPLSSRHYDDGNSKWTNDMPHNGFLELSKPFIAAYKNKDTSVNKYISKDQIIYWYRRTLKTLDCDATDTTAGRPANNASGNYFMGRPDGWETMEDMVYVVTLLTQPGTIAVTSGGQTVTQQVPAGANLIKVPAAVGKQQFSLSRNGQVVLRDTSLMDISNVCPCGLYNFNPYVGTVPAGFSDPLGPDGLASLTVGLHVSTCSATPSLGTNPPVVTSPPVTTTPTTPTTTTPPSQPTPTSTPGSGQPCNAGTNADGESGNYIGLCNFACSYGYCPPGPCKCTSFGTPGTPPPPNGRNGCPLPGEGDGYIGLCSYACNHGYCPDTACQYC</sequence>
<feature type="chain" id="PRO_5042567854" evidence="2">
    <location>
        <begin position="21"/>
        <end position="607"/>
    </location>
</feature>
<dbReference type="Proteomes" id="UP001273166">
    <property type="component" value="Unassembled WGS sequence"/>
</dbReference>
<keyword evidence="2" id="KW-0732">Signal</keyword>
<feature type="compositionally biased region" description="Low complexity" evidence="1">
    <location>
        <begin position="490"/>
        <end position="520"/>
    </location>
</feature>
<dbReference type="Gene3D" id="3.20.20.80">
    <property type="entry name" value="Glycosidases"/>
    <property type="match status" value="1"/>
</dbReference>
<dbReference type="EMBL" id="JAUDZG010000001">
    <property type="protein sequence ID" value="KAK3309363.1"/>
    <property type="molecule type" value="Genomic_DNA"/>
</dbReference>
<dbReference type="Pfam" id="PF03659">
    <property type="entry name" value="Glyco_hydro_71"/>
    <property type="match status" value="1"/>
</dbReference>
<evidence type="ECO:0000313" key="4">
    <source>
        <dbReference type="Proteomes" id="UP001273166"/>
    </source>
</evidence>
<dbReference type="GO" id="GO:0051118">
    <property type="term" value="F:glucan endo-1,3-alpha-glucosidase activity"/>
    <property type="evidence" value="ECO:0007669"/>
    <property type="project" value="InterPro"/>
</dbReference>
<comment type="caution">
    <text evidence="3">The sequence shown here is derived from an EMBL/GenBank/DDBJ whole genome shotgun (WGS) entry which is preliminary data.</text>
</comment>
<organism evidence="3 4">
    <name type="scientific">Chaetomium strumarium</name>
    <dbReference type="NCBI Taxonomy" id="1170767"/>
    <lineage>
        <taxon>Eukaryota</taxon>
        <taxon>Fungi</taxon>
        <taxon>Dikarya</taxon>
        <taxon>Ascomycota</taxon>
        <taxon>Pezizomycotina</taxon>
        <taxon>Sordariomycetes</taxon>
        <taxon>Sordariomycetidae</taxon>
        <taxon>Sordariales</taxon>
        <taxon>Chaetomiaceae</taxon>
        <taxon>Chaetomium</taxon>
    </lineage>
</organism>
<evidence type="ECO:0000256" key="2">
    <source>
        <dbReference type="SAM" id="SignalP"/>
    </source>
</evidence>
<reference evidence="3" key="2">
    <citation type="submission" date="2023-06" db="EMBL/GenBank/DDBJ databases">
        <authorList>
            <consortium name="Lawrence Berkeley National Laboratory"/>
            <person name="Mondo S.J."/>
            <person name="Hensen N."/>
            <person name="Bonometti L."/>
            <person name="Westerberg I."/>
            <person name="Brannstrom I.O."/>
            <person name="Guillou S."/>
            <person name="Cros-Aarteil S."/>
            <person name="Calhoun S."/>
            <person name="Haridas S."/>
            <person name="Kuo A."/>
            <person name="Pangilinan J."/>
            <person name="Riley R."/>
            <person name="Labutti K."/>
            <person name="Andreopoulos B."/>
            <person name="Lipzen A."/>
            <person name="Chen C."/>
            <person name="Yanf M."/>
            <person name="Daum C."/>
            <person name="Ng V."/>
            <person name="Clum A."/>
            <person name="Steindorff A."/>
            <person name="Ohm R."/>
            <person name="Martin F."/>
            <person name="Silar P."/>
            <person name="Natvig D."/>
            <person name="Lalanne C."/>
            <person name="Gautier V."/>
            <person name="Ament-Velasquez S.L."/>
            <person name="Kruys A."/>
            <person name="Hutchinson M.I."/>
            <person name="Powell A.J."/>
            <person name="Barry K."/>
            <person name="Miller A.N."/>
            <person name="Grigoriev I.V."/>
            <person name="Debuchy R."/>
            <person name="Gladieux P."/>
            <person name="Thoren M.H."/>
            <person name="Johannesson H."/>
        </authorList>
    </citation>
    <scope>NUCLEOTIDE SEQUENCE</scope>
    <source>
        <strain evidence="3">CBS 333.67</strain>
    </source>
</reference>
<gene>
    <name evidence="3" type="ORF">B0T15DRAFT_515308</name>
</gene>
<reference evidence="3" key="1">
    <citation type="journal article" date="2023" name="Mol. Phylogenet. Evol.">
        <title>Genome-scale phylogeny and comparative genomics of the fungal order Sordariales.</title>
        <authorList>
            <person name="Hensen N."/>
            <person name="Bonometti L."/>
            <person name="Westerberg I."/>
            <person name="Brannstrom I.O."/>
            <person name="Guillou S."/>
            <person name="Cros-Aarteil S."/>
            <person name="Calhoun S."/>
            <person name="Haridas S."/>
            <person name="Kuo A."/>
            <person name="Mondo S."/>
            <person name="Pangilinan J."/>
            <person name="Riley R."/>
            <person name="LaButti K."/>
            <person name="Andreopoulos B."/>
            <person name="Lipzen A."/>
            <person name="Chen C."/>
            <person name="Yan M."/>
            <person name="Daum C."/>
            <person name="Ng V."/>
            <person name="Clum A."/>
            <person name="Steindorff A."/>
            <person name="Ohm R.A."/>
            <person name="Martin F."/>
            <person name="Silar P."/>
            <person name="Natvig D.O."/>
            <person name="Lalanne C."/>
            <person name="Gautier V."/>
            <person name="Ament-Velasquez S.L."/>
            <person name="Kruys A."/>
            <person name="Hutchinson M.I."/>
            <person name="Powell A.J."/>
            <person name="Barry K."/>
            <person name="Miller A.N."/>
            <person name="Grigoriev I.V."/>
            <person name="Debuchy R."/>
            <person name="Gladieux P."/>
            <person name="Hiltunen Thoren M."/>
            <person name="Johannesson H."/>
        </authorList>
    </citation>
    <scope>NUCLEOTIDE SEQUENCE</scope>
    <source>
        <strain evidence="3">CBS 333.67</strain>
    </source>
</reference>
<keyword evidence="4" id="KW-1185">Reference proteome</keyword>
<dbReference type="AlphaFoldDB" id="A0AAJ0M531"/>
<dbReference type="InterPro" id="IPR017853">
    <property type="entry name" value="GH"/>
</dbReference>
<feature type="region of interest" description="Disordered" evidence="1">
    <location>
        <begin position="485"/>
        <end position="529"/>
    </location>
</feature>
<keyword evidence="3" id="KW-0378">Hydrolase</keyword>
<dbReference type="GeneID" id="87887007"/>
<accession>A0AAJ0M531</accession>
<dbReference type="RefSeq" id="XP_062725143.1">
    <property type="nucleotide sequence ID" value="XM_062868178.1"/>
</dbReference>
<dbReference type="InterPro" id="IPR005197">
    <property type="entry name" value="Glyco_hydro_71"/>
</dbReference>
<name>A0AAJ0M531_9PEZI</name>
<dbReference type="SUPFAM" id="SSF51445">
    <property type="entry name" value="(Trans)glycosidases"/>
    <property type="match status" value="1"/>
</dbReference>
<feature type="signal peptide" evidence="2">
    <location>
        <begin position="1"/>
        <end position="20"/>
    </location>
</feature>
<evidence type="ECO:0000256" key="1">
    <source>
        <dbReference type="SAM" id="MobiDB-lite"/>
    </source>
</evidence>